<comment type="caution">
    <text evidence="2">The sequence shown here is derived from an EMBL/GenBank/DDBJ whole genome shotgun (WGS) entry which is preliminary data.</text>
</comment>
<dbReference type="EMBL" id="LAVV01012285">
    <property type="protein sequence ID" value="KNZ46828.1"/>
    <property type="molecule type" value="Genomic_DNA"/>
</dbReference>
<keyword evidence="3" id="KW-1185">Reference proteome</keyword>
<dbReference type="AlphaFoldDB" id="A0A0L6UE53"/>
<sequence>MQEKVTKLKIKNQALKNKREILQMRLEMSSAHMNFPSQTLPIGPAGTSGSTHPMAFDPLL</sequence>
<reference evidence="2 3" key="1">
    <citation type="submission" date="2015-08" db="EMBL/GenBank/DDBJ databases">
        <title>Next Generation Sequencing and Analysis of the Genome of Puccinia sorghi L Schw, the Causal Agent of Maize Common Rust.</title>
        <authorList>
            <person name="Rochi L."/>
            <person name="Burguener G."/>
            <person name="Darino M."/>
            <person name="Turjanski A."/>
            <person name="Kreff E."/>
            <person name="Dieguez M.J."/>
            <person name="Sacco F."/>
        </authorList>
    </citation>
    <scope>NUCLEOTIDE SEQUENCE [LARGE SCALE GENOMIC DNA]</scope>
    <source>
        <strain evidence="2 3">RO10H11247</strain>
    </source>
</reference>
<dbReference type="VEuPathDB" id="FungiDB:VP01_6911g1"/>
<gene>
    <name evidence="2" type="ORF">VP01_6911g1</name>
</gene>
<organism evidence="2 3">
    <name type="scientific">Puccinia sorghi</name>
    <dbReference type="NCBI Taxonomy" id="27349"/>
    <lineage>
        <taxon>Eukaryota</taxon>
        <taxon>Fungi</taxon>
        <taxon>Dikarya</taxon>
        <taxon>Basidiomycota</taxon>
        <taxon>Pucciniomycotina</taxon>
        <taxon>Pucciniomycetes</taxon>
        <taxon>Pucciniales</taxon>
        <taxon>Pucciniaceae</taxon>
        <taxon>Puccinia</taxon>
    </lineage>
</organism>
<evidence type="ECO:0000313" key="2">
    <source>
        <dbReference type="EMBL" id="KNZ46828.1"/>
    </source>
</evidence>
<proteinExistence type="predicted"/>
<protein>
    <submittedName>
        <fullName evidence="2">Uncharacterized protein</fullName>
    </submittedName>
</protein>
<evidence type="ECO:0000313" key="3">
    <source>
        <dbReference type="Proteomes" id="UP000037035"/>
    </source>
</evidence>
<evidence type="ECO:0000256" key="1">
    <source>
        <dbReference type="SAM" id="MobiDB-lite"/>
    </source>
</evidence>
<feature type="region of interest" description="Disordered" evidence="1">
    <location>
        <begin position="35"/>
        <end position="60"/>
    </location>
</feature>
<dbReference type="Proteomes" id="UP000037035">
    <property type="component" value="Unassembled WGS sequence"/>
</dbReference>
<accession>A0A0L6UE53</accession>
<name>A0A0L6UE53_9BASI</name>